<dbReference type="Proteomes" id="UP000004754">
    <property type="component" value="Unassembled WGS sequence"/>
</dbReference>
<evidence type="ECO:0000256" key="4">
    <source>
        <dbReference type="ARBA" id="ARBA00022741"/>
    </source>
</evidence>
<dbReference type="GO" id="GO:0005829">
    <property type="term" value="C:cytosol"/>
    <property type="evidence" value="ECO:0007669"/>
    <property type="project" value="TreeGrafter"/>
</dbReference>
<dbReference type="CDD" id="cd22534">
    <property type="entry name" value="KH-II_Era"/>
    <property type="match status" value="1"/>
</dbReference>
<dbReference type="NCBIfam" id="TIGR00436">
    <property type="entry name" value="era"/>
    <property type="match status" value="1"/>
</dbReference>
<dbReference type="GO" id="GO:0005886">
    <property type="term" value="C:plasma membrane"/>
    <property type="evidence" value="ECO:0007669"/>
    <property type="project" value="UniProtKB-SubCell"/>
</dbReference>
<dbReference type="HAMAP" id="MF_00367">
    <property type="entry name" value="GTPase_Era"/>
    <property type="match status" value="1"/>
</dbReference>
<dbReference type="InterPro" id="IPR005225">
    <property type="entry name" value="Small_GTP-bd"/>
</dbReference>
<comment type="function">
    <text evidence="8">An essential GTPase that binds both GDP and GTP, with rapid nucleotide exchange. Plays a role in 16S rRNA processing and 30S ribosomal subunit biogenesis and possibly also in cell cycle regulation and energy metabolism.</text>
</comment>
<evidence type="ECO:0000313" key="14">
    <source>
        <dbReference type="Proteomes" id="UP000004754"/>
    </source>
</evidence>
<sequence>MAETDQSKPAFKSGFIALIGRPNVGKSTLLNAILGEKMVITSARPQTTRNSIRCIHTDADCQMVFVDTPGVHKPKTKLGEYMKKTIRDTLADVDAVLYLVEPTKKERPEDAYIRKLLARVQAPVVLVINKIDTVGKPALLDVMARYRGEDRLRTIVPVSAKRGEGIGEVMAALMAVLPEGPQYFPGDMIIDQSERFVVAEMIREKALHCLRDEIPHGIAVEVTKMHPRLARHQKTIVDIEATVFCEKKSHKGIIIGRGGAMLKAIGSDARRDIESFLGQSVNLQLWIKIRPDWRESSRDLKDLGYHE</sequence>
<comment type="similarity">
    <text evidence="1 8 9 10">Belongs to the TRAFAC class TrmE-Era-EngA-EngB-Septin-like GTPase superfamily. Era GTPase family.</text>
</comment>
<dbReference type="Pfam" id="PF07650">
    <property type="entry name" value="KH_2"/>
    <property type="match status" value="1"/>
</dbReference>
<protein>
    <recommendedName>
        <fullName evidence="2 8">GTPase Era</fullName>
    </recommendedName>
</protein>
<dbReference type="GO" id="GO:0003924">
    <property type="term" value="F:GTPase activity"/>
    <property type="evidence" value="ECO:0007669"/>
    <property type="project" value="UniProtKB-UniRule"/>
</dbReference>
<feature type="region of interest" description="G4" evidence="9">
    <location>
        <begin position="129"/>
        <end position="132"/>
    </location>
</feature>
<evidence type="ECO:0000313" key="13">
    <source>
        <dbReference type="EMBL" id="EFV01411.1"/>
    </source>
</evidence>
<name>E6MHI0_9FIRM</name>
<gene>
    <name evidence="8 13" type="primary">era</name>
    <name evidence="13" type="ORF">HMP0721_1465</name>
</gene>
<dbReference type="SUPFAM" id="SSF54814">
    <property type="entry name" value="Prokaryotic type KH domain (KH-domain type II)"/>
    <property type="match status" value="1"/>
</dbReference>
<evidence type="ECO:0000256" key="9">
    <source>
        <dbReference type="PROSITE-ProRule" id="PRU01050"/>
    </source>
</evidence>
<reference evidence="13 14" key="1">
    <citation type="submission" date="2010-12" db="EMBL/GenBank/DDBJ databases">
        <authorList>
            <person name="Muzny D."/>
            <person name="Qin X."/>
            <person name="Deng J."/>
            <person name="Jiang H."/>
            <person name="Liu Y."/>
            <person name="Qu J."/>
            <person name="Song X.-Z."/>
            <person name="Zhang L."/>
            <person name="Thornton R."/>
            <person name="Coyle M."/>
            <person name="Francisco L."/>
            <person name="Jackson L."/>
            <person name="Javaid M."/>
            <person name="Korchina V."/>
            <person name="Kovar C."/>
            <person name="Mata R."/>
            <person name="Mathew T."/>
            <person name="Ngo R."/>
            <person name="Nguyen L."/>
            <person name="Nguyen N."/>
            <person name="Okwuonu G."/>
            <person name="Ongeri F."/>
            <person name="Pham C."/>
            <person name="Simmons D."/>
            <person name="Wilczek-Boney K."/>
            <person name="Hale W."/>
            <person name="Jakkamsetti A."/>
            <person name="Pham P."/>
            <person name="Ruth R."/>
            <person name="San Lucas F."/>
            <person name="Warren J."/>
            <person name="Zhang J."/>
            <person name="Zhao Z."/>
            <person name="Zhou C."/>
            <person name="Zhu D."/>
            <person name="Lee S."/>
            <person name="Bess C."/>
            <person name="Blankenburg K."/>
            <person name="Forbes L."/>
            <person name="Fu Q."/>
            <person name="Gubbala S."/>
            <person name="Hirani K."/>
            <person name="Jayaseelan J.C."/>
            <person name="Lara F."/>
            <person name="Munidasa M."/>
            <person name="Palculict T."/>
            <person name="Patil S."/>
            <person name="Pu L.-L."/>
            <person name="Saada N."/>
            <person name="Tang L."/>
            <person name="Weissenberger G."/>
            <person name="Zhu Y."/>
            <person name="Hemphill L."/>
            <person name="Shang Y."/>
            <person name="Youmans B."/>
            <person name="Ayvaz T."/>
            <person name="Ross M."/>
            <person name="Santibanez J."/>
            <person name="Aqrawi P."/>
            <person name="Gross S."/>
            <person name="Joshi V."/>
            <person name="Fowler G."/>
            <person name="Nazareth L."/>
            <person name="Reid J."/>
            <person name="Worley K."/>
            <person name="Petrosino J."/>
            <person name="Highlander S."/>
            <person name="Gibbs R."/>
        </authorList>
    </citation>
    <scope>NUCLEOTIDE SEQUENCE [LARGE SCALE GENOMIC DNA]</scope>
    <source>
        <strain evidence="13 14">ATCC 23263</strain>
    </source>
</reference>
<dbReference type="eggNOG" id="COG1159">
    <property type="taxonomic scope" value="Bacteria"/>
</dbReference>
<keyword evidence="4 8" id="KW-0547">Nucleotide-binding</keyword>
<feature type="domain" description="Era-type G" evidence="12">
    <location>
        <begin position="12"/>
        <end position="179"/>
    </location>
</feature>
<dbReference type="PROSITE" id="PS51713">
    <property type="entry name" value="G_ERA"/>
    <property type="match status" value="1"/>
</dbReference>
<evidence type="ECO:0000256" key="7">
    <source>
        <dbReference type="ARBA" id="ARBA00023136"/>
    </source>
</evidence>
<feature type="region of interest" description="G2" evidence="9">
    <location>
        <begin position="46"/>
        <end position="50"/>
    </location>
</feature>
<keyword evidence="3 8" id="KW-0690">Ribosome biogenesis</keyword>
<evidence type="ECO:0000256" key="2">
    <source>
        <dbReference type="ARBA" id="ARBA00020484"/>
    </source>
</evidence>
<keyword evidence="8" id="KW-1003">Cell membrane</keyword>
<dbReference type="NCBIfam" id="TIGR00231">
    <property type="entry name" value="small_GTP"/>
    <property type="match status" value="1"/>
</dbReference>
<feature type="binding site" evidence="8">
    <location>
        <begin position="129"/>
        <end position="132"/>
    </location>
    <ligand>
        <name>GTP</name>
        <dbReference type="ChEBI" id="CHEBI:37565"/>
    </ligand>
</feature>
<dbReference type="CDD" id="cd04163">
    <property type="entry name" value="Era"/>
    <property type="match status" value="1"/>
</dbReference>
<keyword evidence="5 8" id="KW-0694">RNA-binding</keyword>
<evidence type="ECO:0000259" key="12">
    <source>
        <dbReference type="PROSITE" id="PS51713"/>
    </source>
</evidence>
<evidence type="ECO:0000256" key="8">
    <source>
        <dbReference type="HAMAP-Rule" id="MF_00367"/>
    </source>
</evidence>
<feature type="binding site" evidence="8">
    <location>
        <begin position="20"/>
        <end position="27"/>
    </location>
    <ligand>
        <name>GTP</name>
        <dbReference type="ChEBI" id="CHEBI:37565"/>
    </ligand>
</feature>
<keyword evidence="6 8" id="KW-0342">GTP-binding</keyword>
<dbReference type="SUPFAM" id="SSF52540">
    <property type="entry name" value="P-loop containing nucleoside triphosphate hydrolases"/>
    <property type="match status" value="1"/>
</dbReference>
<accession>E6MHI0</accession>
<dbReference type="HOGENOM" id="CLU_038009_1_0_9"/>
<dbReference type="GO" id="GO:0043024">
    <property type="term" value="F:ribosomal small subunit binding"/>
    <property type="evidence" value="ECO:0007669"/>
    <property type="project" value="TreeGrafter"/>
</dbReference>
<organism evidence="13 14">
    <name type="scientific">Pseudoramibacter alactolyticus ATCC 23263</name>
    <dbReference type="NCBI Taxonomy" id="887929"/>
    <lineage>
        <taxon>Bacteria</taxon>
        <taxon>Bacillati</taxon>
        <taxon>Bacillota</taxon>
        <taxon>Clostridia</taxon>
        <taxon>Eubacteriales</taxon>
        <taxon>Eubacteriaceae</taxon>
        <taxon>Pseudoramibacter</taxon>
    </lineage>
</organism>
<dbReference type="PANTHER" id="PTHR42698:SF1">
    <property type="entry name" value="GTPASE ERA, MITOCHONDRIAL"/>
    <property type="match status" value="1"/>
</dbReference>
<dbReference type="NCBIfam" id="NF000908">
    <property type="entry name" value="PRK00089.1"/>
    <property type="match status" value="1"/>
</dbReference>
<dbReference type="RefSeq" id="WP_006598887.1">
    <property type="nucleotide sequence ID" value="NZ_GL622359.1"/>
</dbReference>
<keyword evidence="14" id="KW-1185">Reference proteome</keyword>
<dbReference type="InterPro" id="IPR005662">
    <property type="entry name" value="GTPase_Era-like"/>
</dbReference>
<dbReference type="GO" id="GO:0005525">
    <property type="term" value="F:GTP binding"/>
    <property type="evidence" value="ECO:0007669"/>
    <property type="project" value="UniProtKB-UniRule"/>
</dbReference>
<proteinExistence type="inferred from homology"/>
<dbReference type="InterPro" id="IPR006073">
    <property type="entry name" value="GTP-bd"/>
</dbReference>
<dbReference type="InterPro" id="IPR030388">
    <property type="entry name" value="G_ERA_dom"/>
</dbReference>
<dbReference type="Gene3D" id="3.40.50.300">
    <property type="entry name" value="P-loop containing nucleotide triphosphate hydrolases"/>
    <property type="match status" value="1"/>
</dbReference>
<dbReference type="InterPro" id="IPR027417">
    <property type="entry name" value="P-loop_NTPase"/>
</dbReference>
<comment type="subcellular location">
    <subcellularLocation>
        <location evidence="8">Cytoplasm</location>
    </subcellularLocation>
    <subcellularLocation>
        <location evidence="8">Cell membrane</location>
        <topology evidence="8">Peripheral membrane protein</topology>
    </subcellularLocation>
</comment>
<evidence type="ECO:0000256" key="6">
    <source>
        <dbReference type="ARBA" id="ARBA00023134"/>
    </source>
</evidence>
<keyword evidence="8" id="KW-0699">rRNA-binding</keyword>
<dbReference type="GO" id="GO:0000028">
    <property type="term" value="P:ribosomal small subunit assembly"/>
    <property type="evidence" value="ECO:0007669"/>
    <property type="project" value="TreeGrafter"/>
</dbReference>
<dbReference type="InterPro" id="IPR015946">
    <property type="entry name" value="KH_dom-like_a/b"/>
</dbReference>
<dbReference type="OrthoDB" id="9805918at2"/>
<dbReference type="InterPro" id="IPR009019">
    <property type="entry name" value="KH_sf_prok-type"/>
</dbReference>
<dbReference type="FunFam" id="3.40.50.300:FF:000094">
    <property type="entry name" value="GTPase Era"/>
    <property type="match status" value="1"/>
</dbReference>
<comment type="subunit">
    <text evidence="8">Monomer.</text>
</comment>
<feature type="region of interest" description="G1" evidence="9">
    <location>
        <begin position="20"/>
        <end position="27"/>
    </location>
</feature>
<dbReference type="GO" id="GO:0070181">
    <property type="term" value="F:small ribosomal subunit rRNA binding"/>
    <property type="evidence" value="ECO:0007669"/>
    <property type="project" value="UniProtKB-UniRule"/>
</dbReference>
<evidence type="ECO:0000256" key="1">
    <source>
        <dbReference type="ARBA" id="ARBA00007921"/>
    </source>
</evidence>
<evidence type="ECO:0000256" key="3">
    <source>
        <dbReference type="ARBA" id="ARBA00022517"/>
    </source>
</evidence>
<feature type="region of interest" description="G3" evidence="9">
    <location>
        <begin position="67"/>
        <end position="70"/>
    </location>
</feature>
<feature type="region of interest" description="G5" evidence="9">
    <location>
        <begin position="158"/>
        <end position="160"/>
    </location>
</feature>
<keyword evidence="8" id="KW-0963">Cytoplasm</keyword>
<dbReference type="PROSITE" id="PS50823">
    <property type="entry name" value="KH_TYPE_2"/>
    <property type="match status" value="1"/>
</dbReference>
<comment type="caution">
    <text evidence="13">The sequence shown here is derived from an EMBL/GenBank/DDBJ whole genome shotgun (WGS) entry which is preliminary data.</text>
</comment>
<dbReference type="Pfam" id="PF01926">
    <property type="entry name" value="MMR_HSR1"/>
    <property type="match status" value="1"/>
</dbReference>
<evidence type="ECO:0000259" key="11">
    <source>
        <dbReference type="PROSITE" id="PS50823"/>
    </source>
</evidence>
<dbReference type="InterPro" id="IPR004044">
    <property type="entry name" value="KH_dom_type_2"/>
</dbReference>
<evidence type="ECO:0000256" key="5">
    <source>
        <dbReference type="ARBA" id="ARBA00022884"/>
    </source>
</evidence>
<evidence type="ECO:0000256" key="10">
    <source>
        <dbReference type="RuleBase" id="RU003761"/>
    </source>
</evidence>
<feature type="domain" description="KH type-2" evidence="11">
    <location>
        <begin position="210"/>
        <end position="291"/>
    </location>
</feature>
<dbReference type="Gene3D" id="3.30.300.20">
    <property type="match status" value="1"/>
</dbReference>
<dbReference type="PANTHER" id="PTHR42698">
    <property type="entry name" value="GTPASE ERA"/>
    <property type="match status" value="1"/>
</dbReference>
<dbReference type="AlphaFoldDB" id="E6MHI0"/>
<keyword evidence="7 8" id="KW-0472">Membrane</keyword>
<dbReference type="EMBL" id="AEQN01000019">
    <property type="protein sequence ID" value="EFV01411.1"/>
    <property type="molecule type" value="Genomic_DNA"/>
</dbReference>
<dbReference type="STRING" id="887929.HMP0721_1465"/>
<feature type="binding site" evidence="8">
    <location>
        <begin position="67"/>
        <end position="71"/>
    </location>
    <ligand>
        <name>GTP</name>
        <dbReference type="ChEBI" id="CHEBI:37565"/>
    </ligand>
</feature>